<name>A0ABX3ZK64_9BACL</name>
<evidence type="ECO:0000256" key="3">
    <source>
        <dbReference type="ARBA" id="ARBA00023015"/>
    </source>
</evidence>
<dbReference type="InterPro" id="IPR011006">
    <property type="entry name" value="CheY-like_superfamily"/>
</dbReference>
<keyword evidence="4 7" id="KW-0238">DNA-binding</keyword>
<keyword evidence="3" id="KW-0805">Transcription regulation</keyword>
<gene>
    <name evidence="10" type="ORF">CBM15_05745</name>
</gene>
<dbReference type="RefSeq" id="WP_008404288.1">
    <property type="nucleotide sequence ID" value="NZ_JAFBEY010000001.1"/>
</dbReference>
<dbReference type="PROSITE" id="PS51755">
    <property type="entry name" value="OMPR_PHOB"/>
    <property type="match status" value="1"/>
</dbReference>
<dbReference type="SMART" id="SM00448">
    <property type="entry name" value="REC"/>
    <property type="match status" value="1"/>
</dbReference>
<dbReference type="Gene3D" id="1.10.10.10">
    <property type="entry name" value="Winged helix-like DNA-binding domain superfamily/Winged helix DNA-binding domain"/>
    <property type="match status" value="1"/>
</dbReference>
<comment type="caution">
    <text evidence="10">The sequence shown here is derived from an EMBL/GenBank/DDBJ whole genome shotgun (WGS) entry which is preliminary data.</text>
</comment>
<organism evidence="10 11">
    <name type="scientific">Solibacillus kalamii</name>
    <dbReference type="NCBI Taxonomy" id="1748298"/>
    <lineage>
        <taxon>Bacteria</taxon>
        <taxon>Bacillati</taxon>
        <taxon>Bacillota</taxon>
        <taxon>Bacilli</taxon>
        <taxon>Bacillales</taxon>
        <taxon>Caryophanaceae</taxon>
        <taxon>Solibacillus</taxon>
    </lineage>
</organism>
<dbReference type="CDD" id="cd17574">
    <property type="entry name" value="REC_OmpR"/>
    <property type="match status" value="1"/>
</dbReference>
<proteinExistence type="predicted"/>
<evidence type="ECO:0000259" key="9">
    <source>
        <dbReference type="PROSITE" id="PS51755"/>
    </source>
</evidence>
<dbReference type="GO" id="GO:0003677">
    <property type="term" value="F:DNA binding"/>
    <property type="evidence" value="ECO:0007669"/>
    <property type="project" value="UniProtKB-KW"/>
</dbReference>
<protein>
    <submittedName>
        <fullName evidence="10">DNA-binding response regulator</fullName>
    </submittedName>
</protein>
<dbReference type="InterPro" id="IPR001789">
    <property type="entry name" value="Sig_transdc_resp-reg_receiver"/>
</dbReference>
<reference evidence="10 11" key="1">
    <citation type="journal article" date="2017" name="Int. J. Syst. Evol. Microbiol.">
        <title>Solibacillus kalamii sp. nov., isolated from a high-efficiency particulate arrestance filter system used in the International Space Station.</title>
        <authorList>
            <person name="Checinska Sielaff A."/>
            <person name="Kumar R.M."/>
            <person name="Pal D."/>
            <person name="Mayilraj S."/>
            <person name="Venkateswaran K."/>
        </authorList>
    </citation>
    <scope>NUCLEOTIDE SEQUENCE [LARGE SCALE GENOMIC DNA]</scope>
    <source>
        <strain evidence="10 11">ISSFR-015</strain>
    </source>
</reference>
<evidence type="ECO:0000259" key="8">
    <source>
        <dbReference type="PROSITE" id="PS50110"/>
    </source>
</evidence>
<dbReference type="Pfam" id="PF00486">
    <property type="entry name" value="Trans_reg_C"/>
    <property type="match status" value="1"/>
</dbReference>
<dbReference type="InterPro" id="IPR036388">
    <property type="entry name" value="WH-like_DNA-bd_sf"/>
</dbReference>
<dbReference type="SUPFAM" id="SSF52172">
    <property type="entry name" value="CheY-like"/>
    <property type="match status" value="1"/>
</dbReference>
<sequence length="234" mass="26858">MSKILIVEDEQQIARVLQLELGFEGYETTIANTGTDGLLKFHEDEYDLVLLDVMLPELNGLEVLKRIRKHNETVPVLLLTAKSNIEDKVTGLDYGANDYITKPFEFDELLARIRVALRFSHKSAPEPTSSSVHTFQDLSLNEQTREVTRNALQIDLTPREFDLLLHFMKHAKLVQSREQLLNAVWGYDYYGDTNVVDVYVRYLRQKLEVNLNLPPLLHTVRGVGYVLKEASNET</sequence>
<keyword evidence="2" id="KW-0902">Two-component regulatory system</keyword>
<accession>A0ABX3ZK64</accession>
<evidence type="ECO:0000256" key="2">
    <source>
        <dbReference type="ARBA" id="ARBA00023012"/>
    </source>
</evidence>
<keyword evidence="5" id="KW-0804">Transcription</keyword>
<dbReference type="InterPro" id="IPR039420">
    <property type="entry name" value="WalR-like"/>
</dbReference>
<evidence type="ECO:0000256" key="7">
    <source>
        <dbReference type="PROSITE-ProRule" id="PRU01091"/>
    </source>
</evidence>
<dbReference type="Gene3D" id="3.40.50.2300">
    <property type="match status" value="1"/>
</dbReference>
<dbReference type="CDD" id="cd00383">
    <property type="entry name" value="trans_reg_C"/>
    <property type="match status" value="1"/>
</dbReference>
<dbReference type="SMART" id="SM00862">
    <property type="entry name" value="Trans_reg_C"/>
    <property type="match status" value="1"/>
</dbReference>
<dbReference type="EMBL" id="NHNT01000002">
    <property type="protein sequence ID" value="OUZ40014.1"/>
    <property type="molecule type" value="Genomic_DNA"/>
</dbReference>
<dbReference type="InterPro" id="IPR001867">
    <property type="entry name" value="OmpR/PhoB-type_DNA-bd"/>
</dbReference>
<evidence type="ECO:0000313" key="10">
    <source>
        <dbReference type="EMBL" id="OUZ40014.1"/>
    </source>
</evidence>
<dbReference type="PROSITE" id="PS50110">
    <property type="entry name" value="RESPONSE_REGULATORY"/>
    <property type="match status" value="1"/>
</dbReference>
<dbReference type="Pfam" id="PF00072">
    <property type="entry name" value="Response_reg"/>
    <property type="match status" value="1"/>
</dbReference>
<dbReference type="PANTHER" id="PTHR48111">
    <property type="entry name" value="REGULATOR OF RPOS"/>
    <property type="match status" value="1"/>
</dbReference>
<evidence type="ECO:0000313" key="11">
    <source>
        <dbReference type="Proteomes" id="UP000196594"/>
    </source>
</evidence>
<evidence type="ECO:0000256" key="1">
    <source>
        <dbReference type="ARBA" id="ARBA00022553"/>
    </source>
</evidence>
<keyword evidence="1 6" id="KW-0597">Phosphoprotein</keyword>
<feature type="domain" description="OmpR/PhoB-type" evidence="9">
    <location>
        <begin position="130"/>
        <end position="229"/>
    </location>
</feature>
<dbReference type="Proteomes" id="UP000196594">
    <property type="component" value="Unassembled WGS sequence"/>
</dbReference>
<dbReference type="PANTHER" id="PTHR48111:SF22">
    <property type="entry name" value="REGULATOR OF RPOS"/>
    <property type="match status" value="1"/>
</dbReference>
<keyword evidence="11" id="KW-1185">Reference proteome</keyword>
<feature type="domain" description="Response regulatory" evidence="8">
    <location>
        <begin position="3"/>
        <end position="117"/>
    </location>
</feature>
<evidence type="ECO:0000256" key="5">
    <source>
        <dbReference type="ARBA" id="ARBA00023163"/>
    </source>
</evidence>
<evidence type="ECO:0000256" key="4">
    <source>
        <dbReference type="ARBA" id="ARBA00023125"/>
    </source>
</evidence>
<evidence type="ECO:0000256" key="6">
    <source>
        <dbReference type="PROSITE-ProRule" id="PRU00169"/>
    </source>
</evidence>
<feature type="DNA-binding region" description="OmpR/PhoB-type" evidence="7">
    <location>
        <begin position="130"/>
        <end position="229"/>
    </location>
</feature>
<feature type="modified residue" description="4-aspartylphosphate" evidence="6">
    <location>
        <position position="52"/>
    </location>
</feature>
<dbReference type="Gene3D" id="6.10.250.690">
    <property type="match status" value="1"/>
</dbReference>